<organism evidence="15 16">
    <name type="scientific">Stentor coeruleus</name>
    <dbReference type="NCBI Taxonomy" id="5963"/>
    <lineage>
        <taxon>Eukaryota</taxon>
        <taxon>Sar</taxon>
        <taxon>Alveolata</taxon>
        <taxon>Ciliophora</taxon>
        <taxon>Postciliodesmatophora</taxon>
        <taxon>Heterotrichea</taxon>
        <taxon>Heterotrichida</taxon>
        <taxon>Stentoridae</taxon>
        <taxon>Stentor</taxon>
    </lineage>
</organism>
<proteinExistence type="inferred from homology"/>
<feature type="transmembrane region" description="Helical" evidence="13">
    <location>
        <begin position="2295"/>
        <end position="2320"/>
    </location>
</feature>
<feature type="transmembrane region" description="Helical" evidence="13">
    <location>
        <begin position="2364"/>
        <end position="2389"/>
    </location>
</feature>
<evidence type="ECO:0000256" key="3">
    <source>
        <dbReference type="ARBA" id="ARBA00022448"/>
    </source>
</evidence>
<dbReference type="PANTHER" id="PTHR13715:SF99">
    <property type="entry name" value="INOSITOL 1,4,5-TRISPHOSPHATE RECEPTOR-LIKE PROTEIN A"/>
    <property type="match status" value="1"/>
</dbReference>
<dbReference type="EMBL" id="MPUH01000666">
    <property type="protein sequence ID" value="OMJ75830.1"/>
    <property type="molecule type" value="Genomic_DNA"/>
</dbReference>
<dbReference type="InterPro" id="IPR013662">
    <property type="entry name" value="RIH_assoc-dom"/>
</dbReference>
<evidence type="ECO:0000256" key="2">
    <source>
        <dbReference type="ARBA" id="ARBA00009453"/>
    </source>
</evidence>
<evidence type="ECO:0000256" key="4">
    <source>
        <dbReference type="ARBA" id="ARBA00022692"/>
    </source>
</evidence>
<dbReference type="Pfam" id="PF08709">
    <property type="entry name" value="Ins145_P3_rec"/>
    <property type="match status" value="1"/>
</dbReference>
<keyword evidence="7 13" id="KW-1133">Transmembrane helix</keyword>
<dbReference type="Pfam" id="PF01365">
    <property type="entry name" value="RYDR_ITPR"/>
    <property type="match status" value="2"/>
</dbReference>
<dbReference type="SUPFAM" id="SSF82109">
    <property type="entry name" value="MIR domain"/>
    <property type="match status" value="1"/>
</dbReference>
<evidence type="ECO:0000256" key="9">
    <source>
        <dbReference type="ARBA" id="ARBA00023136"/>
    </source>
</evidence>
<dbReference type="Gene3D" id="1.25.10.30">
    <property type="entry name" value="IP3 receptor type 1 binding core, RIH domain"/>
    <property type="match status" value="1"/>
</dbReference>
<evidence type="ECO:0000256" key="8">
    <source>
        <dbReference type="ARBA" id="ARBA00023065"/>
    </source>
</evidence>
<evidence type="ECO:0000256" key="6">
    <source>
        <dbReference type="ARBA" id="ARBA00022824"/>
    </source>
</evidence>
<evidence type="ECO:0000256" key="13">
    <source>
        <dbReference type="SAM" id="Phobius"/>
    </source>
</evidence>
<feature type="transmembrane region" description="Helical" evidence="13">
    <location>
        <begin position="2409"/>
        <end position="2429"/>
    </location>
</feature>
<dbReference type="PANTHER" id="PTHR13715">
    <property type="entry name" value="RYANODINE RECEPTOR AND IP3 RECEPTOR"/>
    <property type="match status" value="1"/>
</dbReference>
<name>A0A1R2BGF6_9CILI</name>
<protein>
    <recommendedName>
        <fullName evidence="14">MIR domain-containing protein</fullName>
    </recommendedName>
</protein>
<gene>
    <name evidence="15" type="ORF">SteCoe_24932</name>
</gene>
<dbReference type="CDD" id="cd23263">
    <property type="entry name" value="beta-trefoil_MIR"/>
    <property type="match status" value="1"/>
</dbReference>
<keyword evidence="16" id="KW-1185">Reference proteome</keyword>
<evidence type="ECO:0000313" key="16">
    <source>
        <dbReference type="Proteomes" id="UP000187209"/>
    </source>
</evidence>
<evidence type="ECO:0000259" key="14">
    <source>
        <dbReference type="PROSITE" id="PS50919"/>
    </source>
</evidence>
<keyword evidence="5" id="KW-0677">Repeat</keyword>
<evidence type="ECO:0000256" key="10">
    <source>
        <dbReference type="ARBA" id="ARBA00023170"/>
    </source>
</evidence>
<comment type="similarity">
    <text evidence="2">Belongs to the InsP3 receptor family.</text>
</comment>
<evidence type="ECO:0000256" key="12">
    <source>
        <dbReference type="ARBA" id="ARBA00023303"/>
    </source>
</evidence>
<dbReference type="InterPro" id="IPR005821">
    <property type="entry name" value="Ion_trans_dom"/>
</dbReference>
<dbReference type="InterPro" id="IPR036300">
    <property type="entry name" value="MIR_dom_sf"/>
</dbReference>
<dbReference type="Gene3D" id="2.80.10.50">
    <property type="match status" value="2"/>
</dbReference>
<evidence type="ECO:0000256" key="1">
    <source>
        <dbReference type="ARBA" id="ARBA00004477"/>
    </source>
</evidence>
<dbReference type="Pfam" id="PF02815">
    <property type="entry name" value="MIR"/>
    <property type="match status" value="1"/>
</dbReference>
<reference evidence="15 16" key="1">
    <citation type="submission" date="2016-11" db="EMBL/GenBank/DDBJ databases">
        <title>The macronuclear genome of Stentor coeruleus: a giant cell with tiny introns.</title>
        <authorList>
            <person name="Slabodnick M."/>
            <person name="Ruby J.G."/>
            <person name="Reiff S.B."/>
            <person name="Swart E.C."/>
            <person name="Gosai S."/>
            <person name="Prabakaran S."/>
            <person name="Witkowska E."/>
            <person name="Larue G.E."/>
            <person name="Fisher S."/>
            <person name="Freeman R.M."/>
            <person name="Gunawardena J."/>
            <person name="Chu W."/>
            <person name="Stover N.A."/>
            <person name="Gregory B.D."/>
            <person name="Nowacki M."/>
            <person name="Derisi J."/>
            <person name="Roy S.W."/>
            <person name="Marshall W.F."/>
            <person name="Sood P."/>
        </authorList>
    </citation>
    <scope>NUCLEOTIDE SEQUENCE [LARGE SCALE GENOMIC DNA]</scope>
    <source>
        <strain evidence="15">WM001</strain>
    </source>
</reference>
<keyword evidence="3" id="KW-0813">Transport</keyword>
<keyword evidence="10" id="KW-0675">Receptor</keyword>
<keyword evidence="6" id="KW-0256">Endoplasmic reticulum</keyword>
<dbReference type="GO" id="GO:0070679">
    <property type="term" value="F:inositol 1,4,5 trisphosphate binding"/>
    <property type="evidence" value="ECO:0007669"/>
    <property type="project" value="InterPro"/>
</dbReference>
<dbReference type="GO" id="GO:0005789">
    <property type="term" value="C:endoplasmic reticulum membrane"/>
    <property type="evidence" value="ECO:0007669"/>
    <property type="project" value="UniProtKB-SubCell"/>
</dbReference>
<feature type="domain" description="MIR" evidence="14">
    <location>
        <begin position="288"/>
        <end position="357"/>
    </location>
</feature>
<evidence type="ECO:0000256" key="5">
    <source>
        <dbReference type="ARBA" id="ARBA00022737"/>
    </source>
</evidence>
<keyword evidence="12" id="KW-0407">Ion channel</keyword>
<dbReference type="InterPro" id="IPR000493">
    <property type="entry name" value="InsP3_rcpt"/>
</dbReference>
<dbReference type="SUPFAM" id="SSF100909">
    <property type="entry name" value="IP3 receptor type 1 binding core, domain 2"/>
    <property type="match status" value="2"/>
</dbReference>
<dbReference type="InterPro" id="IPR035910">
    <property type="entry name" value="RyR/IP3R_RIH_dom_sf"/>
</dbReference>
<dbReference type="GO" id="GO:0005220">
    <property type="term" value="F:inositol 1,4,5-trisphosphate-gated calcium channel activity"/>
    <property type="evidence" value="ECO:0007669"/>
    <property type="project" value="InterPro"/>
</dbReference>
<keyword evidence="4 13" id="KW-0812">Transmembrane</keyword>
<accession>A0A1R2BGF6</accession>
<dbReference type="Pfam" id="PF00520">
    <property type="entry name" value="Ion_trans"/>
    <property type="match status" value="1"/>
</dbReference>
<dbReference type="PROSITE" id="PS50919">
    <property type="entry name" value="MIR"/>
    <property type="match status" value="1"/>
</dbReference>
<dbReference type="OrthoDB" id="300855at2759"/>
<dbReference type="Proteomes" id="UP000187209">
    <property type="component" value="Unassembled WGS sequence"/>
</dbReference>
<evidence type="ECO:0000256" key="11">
    <source>
        <dbReference type="ARBA" id="ARBA00023286"/>
    </source>
</evidence>
<feature type="transmembrane region" description="Helical" evidence="13">
    <location>
        <begin position="2485"/>
        <end position="2509"/>
    </location>
</feature>
<dbReference type="InterPro" id="IPR016093">
    <property type="entry name" value="MIR_motif"/>
</dbReference>
<comment type="subcellular location">
    <subcellularLocation>
        <location evidence="1">Endoplasmic reticulum membrane</location>
        <topology evidence="1">Multi-pass membrane protein</topology>
    </subcellularLocation>
</comment>
<dbReference type="InterPro" id="IPR015925">
    <property type="entry name" value="Ryanodine_IP3_receptor"/>
</dbReference>
<dbReference type="PRINTS" id="PR00779">
    <property type="entry name" value="INSP3RECEPTR"/>
</dbReference>
<dbReference type="InterPro" id="IPR014821">
    <property type="entry name" value="Ins145_P3_rcpt"/>
</dbReference>
<evidence type="ECO:0000313" key="15">
    <source>
        <dbReference type="EMBL" id="OMJ75830.1"/>
    </source>
</evidence>
<sequence>MEESKASNEFLHFGQLISICLEDDSFMYSKGFIDNSIYVVKLDENIKSDFLGSVFRVLPQCMYSVQNDLLNSGDDMTPSQLQDKFSRQEESLEGEIKTNIQTYSNFKGEPIRFGSIIQLQHVLSYKFITLIPQENAEIDKENLRLRITDFASECSYVRIDPAYKFQKESDGLVRINDRVIFEILLPDLIKSAYFNTSENTPIGVNMERKEVNASLDHKVKWKILQYSKYVPERENSLLCGDHIWLTHSEEECCLVANSRNEGLTVFFNSNMNDTNGLWKIEGENDREGGYITSERYIRLRHASSGMYLGMEQISSEKLRGLDGFSKALVSKLTKQSKFALCLGEKSSSYTLWKFQPLHENKKSRKISRDDFCVLVNSEANCYLHGVEDKKIEQSSKLVPVIKIEANEDAYFKVFKCEDSLIWGTLFLLDCMPILTEFPGQLDKYSSIPIGSESLPLIREFKKSTDLVQKCLDNLILFCKNKLKSMITVDKQFGHVEGLRQKILREQLFIDALAEILDTMFSGNFSLSKVMLLNKQEQVDLIESRKARSMNLAAEISRTQLQAIVSIAKKIYSLLAVICKDNRENQSYSFRFFKVFQKHAAYGLGATQAMMTILDENETLLLQLHKSHTLANDRNSDSLIAHYSWLLRKFYRERKPQLIDFLRFICTYKGEGVSVNQEKIHEMLFGNPETHSKAVITTSTLSDNSSLYLFLQHPSGIGEENVSLESCFSNGEIDPRYMNEIQYFTKMLELFSDMCTGRNYICKASIKDWFPIQILVTNIWNEELSPDIRAAFLKLMLNMHVDSQPRQETSKPELIRVLGLVLKEDQKVIHRQRHSVINIDSNLDLARRMGNHFTQMKSDIIILNEDKNDEFIVKFVEDEIVLCELKERVIEFLQAEGKEPLFNVLTHQVLKMGRQLAKFELLGAACSNVKEGFCILDPRHPLYNYESMDLIRLLKVVKALLLYGYDQPLLRNGHNANALKASKKTKESFESLLNKLLHEANSLGDPVVRYSDNLRNFIRSILADNEFSEAQRSYENKCKIEICQLLHYVLDWRQDFLLNNVVCWFNSDFISKNTRIEREIKCLFPPLMPTQKQESKGNFLNINLNINLKINFDMNSEPDPEFKAFLQPEIKDLSCIGNKIITKLLKLFCISPDYKMQSLLISLILRSFNQRTELVKNVKKLHVMTLLQDTEVFTWTKTSLFTFKQLSEQSELWMKYWAQTEFLMEKNLEKLETVQTILDKFSIIMYRDTVIEDGMPLTGLSAKIDKDRQIMCYYLYLHKYLVHLLKDGMFTLADIYDDPKNSKEIEGRGRLLKLFQSCYTVLTTMVKKNPKIQKKLYNEMSTFTAFLRIPVGQVELICEIFRDNTQLCSSVKDHFIMQFIELIVTEGRQGRFLQVFEVIQSPCSTPIPDIQRMVLLHLLDPNHLSHVCYMNKDSSGFLFEPLANPPLFSPHYKDEPIIYHSVFVEVLTKCGQGASGIYLTEAKCQKIISLKQIFLLLSIDDARYQILQIPLLKFFFHIYLDSEQKVDELENSNDLVIYINKLTNNIGALNEESRINLEFFESLIDILHTYSEKYIDDIQGFKLNNDVDAICSFLEVLGNKWELYTKLKLSEKCLSKLEELGNRYNFTFPKVSVAVEDVEYTQLNAADVSENKEKWLEFKNIFLFSDSLKPMLSQEHQALYDLVFDIELIEPSLNSGAIYKKLIQFIKQSTIYKPPINVIVNILRFLSSILGKVRSEKEDDKQEAINKLQNEFCEYDAAKIVLGLMCDRDTEIEAFNALLLFAIRLLEGGNEKAQQDFYQFFITMSSSNVFFERLHMMISEYIEKCSYLEDIERLPIYKSPDLKITLIMKVLQLLCENHNKLLQNYLRVQTNSRSNNDMVSLTIVLLEELMKKKRYSHFLIISQCFDTLTEYIQGPCRENQKAIIDSRFLEVASGLLSIDEKSDSLAKYENLVGESGKAAGKSENCLSGWMIAHLKYKCMITIQSLLEGQIDNYVITRMIRALNIEIFKENLISLYLNYLDNYHKSYYDYSLFQHYDENDDFQYGQVSKQDTKPGYYQFIIETGFMIYHLMCYFKDNDDPENKAIIENELPELMIREEASNFMATKLIGDLGKMGLSFLKSGFSVVTRLAGSKKAKVAMNEEDRKKALEEAYSFFQLNSGNVEIIFSDKKLFKVYFWIPPECHHLTPDSKDLFHNTVDRTSDKAKIQFLIQKAPEMIEEMQHEFSLSKFYNKYKLVSFFTSHVTVWKEVAFFATLIQNFFIIASYYENASGDRLSPWMFYESSDKMTVSETYNALRIIGILQCVCSVLIVSFFIMKTAPVLIKRGWRKHQRSNVQKNCLSSMIHKIKGLFLTLYFTLSNIDVLYHLLYMLCSVFGILVNPLFFSLNLLDILYRYPSLQNVIKSIVLPRKSLLLTFILILILIYLFSIWAYLSLSYYYDGNCDNMIECIKTTFDQGIKNGGGIGQYFDQLGPEIRTSDTVLRFFFDDLFNIIIMIIMMNIIQGIIIDTFAVLREQSDRNTADRETKCFICGKDKEYIERCTNRPFRYHCVHEHNEWNYLYFIAYLNNKESTEHTGIESTIHELVKEKNISWIPQQQGLTLNDIDDTEELQMHQKIESISQTYDSLQKEMKDVKKYFYDYLESKVVVNE</sequence>
<evidence type="ECO:0000256" key="7">
    <source>
        <dbReference type="ARBA" id="ARBA00022989"/>
    </source>
</evidence>
<dbReference type="InterPro" id="IPR000699">
    <property type="entry name" value="RIH_dom"/>
</dbReference>
<dbReference type="Gene3D" id="1.10.287.70">
    <property type="match status" value="1"/>
</dbReference>
<comment type="caution">
    <text evidence="15">The sequence shown here is derived from an EMBL/GenBank/DDBJ whole genome shotgun (WGS) entry which is preliminary data.</text>
</comment>
<keyword evidence="8" id="KW-0406">Ion transport</keyword>
<keyword evidence="9 13" id="KW-0472">Membrane</keyword>
<dbReference type="Pfam" id="PF08454">
    <property type="entry name" value="RIH_assoc"/>
    <property type="match status" value="1"/>
</dbReference>
<keyword evidence="11" id="KW-1071">Ligand-gated ion channel</keyword>